<dbReference type="Pfam" id="PF13456">
    <property type="entry name" value="RVT_3"/>
    <property type="match status" value="1"/>
</dbReference>
<dbReference type="PANTHER" id="PTHR23086">
    <property type="entry name" value="PHOSPHATIDYLINOSITOL-4-PHOSPHATE 5-KINASE"/>
    <property type="match status" value="1"/>
</dbReference>
<dbReference type="InterPro" id="IPR027483">
    <property type="entry name" value="PInositol-4-P-4/5-kinase_C_sf"/>
</dbReference>
<dbReference type="GO" id="GO:0005886">
    <property type="term" value="C:plasma membrane"/>
    <property type="evidence" value="ECO:0007669"/>
    <property type="project" value="TreeGrafter"/>
</dbReference>
<dbReference type="InterPro" id="IPR032675">
    <property type="entry name" value="LRR_dom_sf"/>
</dbReference>
<dbReference type="GO" id="GO:0004523">
    <property type="term" value="F:RNA-DNA hybrid ribonuclease activity"/>
    <property type="evidence" value="ECO:0007669"/>
    <property type="project" value="InterPro"/>
</dbReference>
<accession>A0A445GHX3</accession>
<dbReference type="Gene3D" id="3.80.10.10">
    <property type="entry name" value="Ribonuclease Inhibitor"/>
    <property type="match status" value="1"/>
</dbReference>
<dbReference type="InterPro" id="IPR002156">
    <property type="entry name" value="RNaseH_domain"/>
</dbReference>
<dbReference type="PANTHER" id="PTHR23086:SF25">
    <property type="entry name" value="PHOSPHATIDYLINOSITOL 4-PHOSPHATE 5-KINASE 8"/>
    <property type="match status" value="1"/>
</dbReference>
<dbReference type="GO" id="GO:0003676">
    <property type="term" value="F:nucleic acid binding"/>
    <property type="evidence" value="ECO:0007669"/>
    <property type="project" value="InterPro"/>
</dbReference>
<comment type="caution">
    <text evidence="5">The sequence shown here is derived from an EMBL/GenBank/DDBJ whole genome shotgun (WGS) entry which is preliminary data.</text>
</comment>
<organism evidence="5 6">
    <name type="scientific">Glycine soja</name>
    <name type="common">Wild soybean</name>
    <dbReference type="NCBI Taxonomy" id="3848"/>
    <lineage>
        <taxon>Eukaryota</taxon>
        <taxon>Viridiplantae</taxon>
        <taxon>Streptophyta</taxon>
        <taxon>Embryophyta</taxon>
        <taxon>Tracheophyta</taxon>
        <taxon>Spermatophyta</taxon>
        <taxon>Magnoliopsida</taxon>
        <taxon>eudicotyledons</taxon>
        <taxon>Gunneridae</taxon>
        <taxon>Pentapetalae</taxon>
        <taxon>rosids</taxon>
        <taxon>fabids</taxon>
        <taxon>Fabales</taxon>
        <taxon>Fabaceae</taxon>
        <taxon>Papilionoideae</taxon>
        <taxon>50 kb inversion clade</taxon>
        <taxon>NPAAA clade</taxon>
        <taxon>indigoferoid/millettioid clade</taxon>
        <taxon>Phaseoleae</taxon>
        <taxon>Glycine</taxon>
        <taxon>Glycine subgen. Soja</taxon>
    </lineage>
</organism>
<evidence type="ECO:0000313" key="6">
    <source>
        <dbReference type="Proteomes" id="UP000289340"/>
    </source>
</evidence>
<feature type="chain" id="PRO_5019334324" description="1-phosphatidylinositol-4-phosphate 5-kinase" evidence="3">
    <location>
        <begin position="25"/>
        <end position="673"/>
    </location>
</feature>
<gene>
    <name evidence="5" type="ORF">D0Y65_043542</name>
</gene>
<dbReference type="CDD" id="cd06222">
    <property type="entry name" value="RNase_H_like"/>
    <property type="match status" value="1"/>
</dbReference>
<dbReference type="InterPro" id="IPR044730">
    <property type="entry name" value="RNase_H-like_dom_plant"/>
</dbReference>
<keyword evidence="3" id="KW-0732">Signal</keyword>
<dbReference type="GO" id="GO:0016308">
    <property type="term" value="F:1-phosphatidylinositol-4-phosphate 5-kinase activity"/>
    <property type="evidence" value="ECO:0007669"/>
    <property type="project" value="UniProtKB-EC"/>
</dbReference>
<dbReference type="Proteomes" id="UP000289340">
    <property type="component" value="Chromosome 16"/>
</dbReference>
<name>A0A445GHX3_GLYSO</name>
<sequence>MIARFPLLPLLLLGIVFLASVSVSLQVKPPSHHECLQSCESETDPYKRKACKLSCESETDPLSLAQISLRKVLESKGFMQLDHVKTLSLRDNNFTFLPECIKELQFLTRLDVSGCLHLREIKGVSPNLKDFTARECISLSSSSSSMLSNQELHEAGQTMFCFPRGSIPEWFNHRSRGPSSSFWFRNEFPDNVICLLLARVEFQDEIVCHMPKVFINGKLHYDFDYVIAKKVKLDYTYLFDLKSAFELDDLSEVALEKEWNHVEITYAGLIETSLFKATGIHVFRQDDIRYDDPNGKGKLKHELNSFESQPLIKKPRDSMFGHNAWANSIGPSKTIDIVFKRYKEYMRAHASHNLMTRNLLKWKPENSKDWLLRLNVSGAYDPSSGTAACGGIFSDNLGRFVLGFSVKLVECWSIDEAEIWGIYHGMKTARMYDIWDLYRDILRHDSIPISPKIARQHDFGKILVQSGSEIAIEFVLDGCPTSTCTSTSVLHCFPLCQELKALTSATNQLYFFWVTDGATAAADSFAEFEGELLILHKGLLLVSHDPSIVNTAPGPHIRGNTLRAYSMGDNEVDFLLPGTARLRVQLGVNMPPQATRKVEEEVEAKEVELFEVYDVVLYMGVIDILHNYNQRKKIEHAYKSLQFDPKTVSVVEPKMYDERFIKFLDQKVLPETP</sequence>
<evidence type="ECO:0000256" key="1">
    <source>
        <dbReference type="ARBA" id="ARBA00012172"/>
    </source>
</evidence>
<dbReference type="InterPro" id="IPR002498">
    <property type="entry name" value="PInositol-4-P-4/5-kinase_core"/>
</dbReference>
<dbReference type="Pfam" id="PF01504">
    <property type="entry name" value="PIP5K"/>
    <property type="match status" value="1"/>
</dbReference>
<evidence type="ECO:0000256" key="3">
    <source>
        <dbReference type="SAM" id="SignalP"/>
    </source>
</evidence>
<dbReference type="AlphaFoldDB" id="A0A445GHX3"/>
<protein>
    <recommendedName>
        <fullName evidence="1">1-phosphatidylinositol-4-phosphate 5-kinase</fullName>
        <ecNumber evidence="1">2.7.1.68</ecNumber>
    </recommendedName>
</protein>
<feature type="signal peptide" evidence="3">
    <location>
        <begin position="1"/>
        <end position="24"/>
    </location>
</feature>
<reference evidence="5 6" key="1">
    <citation type="submission" date="2018-09" db="EMBL/GenBank/DDBJ databases">
        <title>A high-quality reference genome of wild soybean provides a powerful tool to mine soybean genomes.</title>
        <authorList>
            <person name="Xie M."/>
            <person name="Chung C.Y.L."/>
            <person name="Li M.-W."/>
            <person name="Wong F.-L."/>
            <person name="Chan T.-F."/>
            <person name="Lam H.-M."/>
        </authorList>
    </citation>
    <scope>NUCLEOTIDE SEQUENCE [LARGE SCALE GENOMIC DNA]</scope>
    <source>
        <strain evidence="6">cv. W05</strain>
        <tissue evidence="5">Hypocotyl of etiolated seedlings</tissue>
    </source>
</reference>
<keyword evidence="2 5" id="KW-0418">Kinase</keyword>
<dbReference type="GO" id="GO:0046854">
    <property type="term" value="P:phosphatidylinositol phosphate biosynthetic process"/>
    <property type="evidence" value="ECO:0007669"/>
    <property type="project" value="TreeGrafter"/>
</dbReference>
<dbReference type="Gene3D" id="3.30.810.10">
    <property type="entry name" value="2-Layer Sandwich"/>
    <property type="match status" value="1"/>
</dbReference>
<dbReference type="InterPro" id="IPR023610">
    <property type="entry name" value="PInositol-4/5-P-5/4-kinase"/>
</dbReference>
<dbReference type="EC" id="2.7.1.68" evidence="1"/>
<dbReference type="SMART" id="SM00330">
    <property type="entry name" value="PIPKc"/>
    <property type="match status" value="1"/>
</dbReference>
<keyword evidence="6" id="KW-1185">Reference proteome</keyword>
<keyword evidence="2 5" id="KW-0808">Transferase</keyword>
<evidence type="ECO:0000256" key="2">
    <source>
        <dbReference type="ARBA" id="ARBA00022777"/>
    </source>
</evidence>
<evidence type="ECO:0000313" key="5">
    <source>
        <dbReference type="EMBL" id="RZB60820.1"/>
    </source>
</evidence>
<dbReference type="EMBL" id="QZWG01000016">
    <property type="protein sequence ID" value="RZB60820.1"/>
    <property type="molecule type" value="Genomic_DNA"/>
</dbReference>
<feature type="domain" description="PIPK" evidence="4">
    <location>
        <begin position="309"/>
        <end position="669"/>
    </location>
</feature>
<dbReference type="SUPFAM" id="SSF52058">
    <property type="entry name" value="L domain-like"/>
    <property type="match status" value="1"/>
</dbReference>
<evidence type="ECO:0000259" key="4">
    <source>
        <dbReference type="SMART" id="SM00330"/>
    </source>
</evidence>
<proteinExistence type="predicted"/>
<dbReference type="SUPFAM" id="SSF56104">
    <property type="entry name" value="SAICAR synthase-like"/>
    <property type="match status" value="1"/>
</dbReference>